<dbReference type="GO" id="GO:0003676">
    <property type="term" value="F:nucleic acid binding"/>
    <property type="evidence" value="ECO:0007669"/>
    <property type="project" value="InterPro"/>
</dbReference>
<accession>S8DVT8</accession>
<evidence type="ECO:0000256" key="7">
    <source>
        <dbReference type="ARBA" id="ARBA00022729"/>
    </source>
</evidence>
<dbReference type="Proteomes" id="UP000015453">
    <property type="component" value="Unassembled WGS sequence"/>
</dbReference>
<keyword evidence="7 12" id="KW-0732">Signal</keyword>
<organism evidence="13 14">
    <name type="scientific">Genlisea aurea</name>
    <dbReference type="NCBI Taxonomy" id="192259"/>
    <lineage>
        <taxon>Eukaryota</taxon>
        <taxon>Viridiplantae</taxon>
        <taxon>Streptophyta</taxon>
        <taxon>Embryophyta</taxon>
        <taxon>Tracheophyta</taxon>
        <taxon>Spermatophyta</taxon>
        <taxon>Magnoliopsida</taxon>
        <taxon>eudicotyledons</taxon>
        <taxon>Gunneridae</taxon>
        <taxon>Pentapetalae</taxon>
        <taxon>asterids</taxon>
        <taxon>lamiids</taxon>
        <taxon>Lamiales</taxon>
        <taxon>Lentibulariaceae</taxon>
        <taxon>Genlisea</taxon>
    </lineage>
</organism>
<dbReference type="AlphaFoldDB" id="S8DVT8"/>
<dbReference type="CDD" id="cd11010">
    <property type="entry name" value="S1-P1_nuclease"/>
    <property type="match status" value="1"/>
</dbReference>
<dbReference type="PANTHER" id="PTHR33146:SF27">
    <property type="entry name" value="ENDONUCLEASE 2"/>
    <property type="match status" value="1"/>
</dbReference>
<evidence type="ECO:0000256" key="8">
    <source>
        <dbReference type="ARBA" id="ARBA00022759"/>
    </source>
</evidence>
<keyword evidence="10" id="KW-1015">Disulfide bond</keyword>
<dbReference type="SUPFAM" id="SSF48537">
    <property type="entry name" value="Phospholipase C/P1 nuclease"/>
    <property type="match status" value="1"/>
</dbReference>
<dbReference type="Gene3D" id="1.10.575.10">
    <property type="entry name" value="P1 Nuclease"/>
    <property type="match status" value="1"/>
</dbReference>
<evidence type="ECO:0000256" key="12">
    <source>
        <dbReference type="SAM" id="SignalP"/>
    </source>
</evidence>
<keyword evidence="9" id="KW-0378">Hydrolase</keyword>
<evidence type="ECO:0000256" key="2">
    <source>
        <dbReference type="ARBA" id="ARBA00009547"/>
    </source>
</evidence>
<dbReference type="EMBL" id="AUSU01003180">
    <property type="protein sequence ID" value="EPS67308.1"/>
    <property type="molecule type" value="Genomic_DNA"/>
</dbReference>
<proteinExistence type="inferred from homology"/>
<dbReference type="InterPro" id="IPR008947">
    <property type="entry name" value="PLipase_C/P1_nuclease_dom_sf"/>
</dbReference>
<feature type="signal peptide" evidence="12">
    <location>
        <begin position="1"/>
        <end position="24"/>
    </location>
</feature>
<dbReference type="InterPro" id="IPR003154">
    <property type="entry name" value="S1/P1nuclease"/>
</dbReference>
<dbReference type="FunFam" id="1.10.575.10:FF:000002">
    <property type="entry name" value="Endonuclease 2"/>
    <property type="match status" value="1"/>
</dbReference>
<keyword evidence="8" id="KW-0255">Endonuclease</keyword>
<dbReference type="Pfam" id="PF02265">
    <property type="entry name" value="S1-P1_nuclease"/>
    <property type="match status" value="1"/>
</dbReference>
<evidence type="ECO:0000256" key="11">
    <source>
        <dbReference type="ARBA" id="ARBA00023180"/>
    </source>
</evidence>
<feature type="chain" id="PRO_5004550127" description="Aspergillus nuclease S1" evidence="12">
    <location>
        <begin position="25"/>
        <end position="275"/>
    </location>
</feature>
<comment type="catalytic activity">
    <reaction evidence="1">
        <text>Endonucleolytic cleavage to 5'-phosphomononucleotide and 5'-phosphooligonucleotide end-products.</text>
        <dbReference type="EC" id="3.1.30.1"/>
    </reaction>
</comment>
<evidence type="ECO:0000256" key="10">
    <source>
        <dbReference type="ARBA" id="ARBA00023157"/>
    </source>
</evidence>
<dbReference type="EC" id="3.1.30.1" evidence="4"/>
<evidence type="ECO:0000256" key="5">
    <source>
        <dbReference type="ARBA" id="ARBA00022722"/>
    </source>
</evidence>
<sequence length="275" mass="30423">VESERFVSVVICVLLTAAPPATNGWGYDGHLITCKLAQPRFKASTSSAVSKLLPTYAKNDLSSLCSWADEMKSKYPWSAPLHYADTDNVCNFNYNRDCNSGICVVGAINNYTNQLLNSSSHYNLTEALLFLAHFVGDIHQPLHVGFKSNLGGNTITVYWYDQQTNLHSVWDSSIIETEEDDFFDSDVDEMIASIQHNITTGWANQIPNWEACSQVTCPNTYANESSAAACQWAYSDAAQGADLGDDYFFSRYPIVNLRLAQGGVRLAKVLNNIFG</sequence>
<protein>
    <recommendedName>
        <fullName evidence="4">Aspergillus nuclease S1</fullName>
        <ecNumber evidence="4">3.1.30.1</ecNumber>
    </recommendedName>
</protein>
<comment type="caution">
    <text evidence="13">The sequence shown here is derived from an EMBL/GenBank/DDBJ whole genome shotgun (WGS) entry which is preliminary data.</text>
</comment>
<evidence type="ECO:0000256" key="1">
    <source>
        <dbReference type="ARBA" id="ARBA00000245"/>
    </source>
</evidence>
<evidence type="ECO:0000313" key="14">
    <source>
        <dbReference type="Proteomes" id="UP000015453"/>
    </source>
</evidence>
<dbReference type="OrthoDB" id="441446at2759"/>
<keyword evidence="11" id="KW-0325">Glycoprotein</keyword>
<gene>
    <name evidence="13" type="ORF">M569_07466</name>
</gene>
<evidence type="ECO:0000256" key="3">
    <source>
        <dbReference type="ARBA" id="ARBA00011245"/>
    </source>
</evidence>
<evidence type="ECO:0000256" key="9">
    <source>
        <dbReference type="ARBA" id="ARBA00022801"/>
    </source>
</evidence>
<comment type="subunit">
    <text evidence="3">Monomer.</text>
</comment>
<dbReference type="GO" id="GO:0000014">
    <property type="term" value="F:single-stranded DNA endodeoxyribonuclease activity"/>
    <property type="evidence" value="ECO:0007669"/>
    <property type="project" value="UniProtKB-ARBA"/>
</dbReference>
<evidence type="ECO:0000313" key="13">
    <source>
        <dbReference type="EMBL" id="EPS67308.1"/>
    </source>
</evidence>
<dbReference type="GO" id="GO:0006308">
    <property type="term" value="P:DNA catabolic process"/>
    <property type="evidence" value="ECO:0007669"/>
    <property type="project" value="InterPro"/>
</dbReference>
<evidence type="ECO:0000256" key="6">
    <source>
        <dbReference type="ARBA" id="ARBA00022723"/>
    </source>
</evidence>
<keyword evidence="5" id="KW-0540">Nuclease</keyword>
<feature type="non-terminal residue" evidence="13">
    <location>
        <position position="1"/>
    </location>
</feature>
<name>S8DVT8_9LAMI</name>
<keyword evidence="6" id="KW-0479">Metal-binding</keyword>
<dbReference type="GO" id="GO:0046872">
    <property type="term" value="F:metal ion binding"/>
    <property type="evidence" value="ECO:0007669"/>
    <property type="project" value="UniProtKB-KW"/>
</dbReference>
<dbReference type="GO" id="GO:0004521">
    <property type="term" value="F:RNA endonuclease activity"/>
    <property type="evidence" value="ECO:0007669"/>
    <property type="project" value="UniProtKB-ARBA"/>
</dbReference>
<evidence type="ECO:0000256" key="4">
    <source>
        <dbReference type="ARBA" id="ARBA00012562"/>
    </source>
</evidence>
<keyword evidence="14" id="KW-1185">Reference proteome</keyword>
<dbReference type="PANTHER" id="PTHR33146">
    <property type="entry name" value="ENDONUCLEASE 4"/>
    <property type="match status" value="1"/>
</dbReference>
<comment type="similarity">
    <text evidence="2">Belongs to the nuclease type I family.</text>
</comment>
<reference evidence="13 14" key="1">
    <citation type="journal article" date="2013" name="BMC Genomics">
        <title>The miniature genome of a carnivorous plant Genlisea aurea contains a low number of genes and short non-coding sequences.</title>
        <authorList>
            <person name="Leushkin E.V."/>
            <person name="Sutormin R.A."/>
            <person name="Nabieva E.R."/>
            <person name="Penin A.A."/>
            <person name="Kondrashov A.S."/>
            <person name="Logacheva M.D."/>
        </authorList>
    </citation>
    <scope>NUCLEOTIDE SEQUENCE [LARGE SCALE GENOMIC DNA]</scope>
</reference>